<sequence>MFFGGGAGPLLFLFSCLSLSEGCPISFWHTFSFLLPIVLLRSVCLEGCLFISVRCTRQPASFFILTLSSCSQLTSHPSPFIWFFFSPPSLPISIPFFLKKKRNTHTIRLSLLVPLSCPSHLPFAHVSLSSSSVPPDLTTPFPQRFASSTNFVMKYYSFPLNSIIFNCFLFPAANSSLSSTFHLHSFTLPFPFSVLSSPTIPTWSRNSGKKIK</sequence>
<keyword evidence="1" id="KW-0732">Signal</keyword>
<evidence type="ECO:0000256" key="1">
    <source>
        <dbReference type="SAM" id="SignalP"/>
    </source>
</evidence>
<proteinExistence type="predicted"/>
<dbReference type="Proteomes" id="UP000078512">
    <property type="component" value="Unassembled WGS sequence"/>
</dbReference>
<keyword evidence="3" id="KW-1185">Reference proteome</keyword>
<feature type="chain" id="PRO_5008276461" evidence="1">
    <location>
        <begin position="23"/>
        <end position="212"/>
    </location>
</feature>
<dbReference type="AlphaFoldDB" id="A0A197K0K4"/>
<dbReference type="EMBL" id="KV442032">
    <property type="protein sequence ID" value="OAQ31010.1"/>
    <property type="molecule type" value="Genomic_DNA"/>
</dbReference>
<organism evidence="2 3">
    <name type="scientific">Linnemannia elongata AG-77</name>
    <dbReference type="NCBI Taxonomy" id="1314771"/>
    <lineage>
        <taxon>Eukaryota</taxon>
        <taxon>Fungi</taxon>
        <taxon>Fungi incertae sedis</taxon>
        <taxon>Mucoromycota</taxon>
        <taxon>Mortierellomycotina</taxon>
        <taxon>Mortierellomycetes</taxon>
        <taxon>Mortierellales</taxon>
        <taxon>Mortierellaceae</taxon>
        <taxon>Linnemannia</taxon>
    </lineage>
</organism>
<accession>A0A197K0K4</accession>
<evidence type="ECO:0000313" key="3">
    <source>
        <dbReference type="Proteomes" id="UP000078512"/>
    </source>
</evidence>
<evidence type="ECO:0000313" key="2">
    <source>
        <dbReference type="EMBL" id="OAQ31010.1"/>
    </source>
</evidence>
<name>A0A197K0K4_9FUNG</name>
<reference evidence="2 3" key="1">
    <citation type="submission" date="2016-05" db="EMBL/GenBank/DDBJ databases">
        <title>Genome sequencing reveals origins of a unique bacterial endosymbiosis in the earliest lineages of terrestrial Fungi.</title>
        <authorList>
            <consortium name="DOE Joint Genome Institute"/>
            <person name="Uehling J."/>
            <person name="Gryganskyi A."/>
            <person name="Hameed K."/>
            <person name="Tschaplinski T."/>
            <person name="Misztal P."/>
            <person name="Wu S."/>
            <person name="Desiro A."/>
            <person name="Vande Pol N."/>
            <person name="Du Z.-Y."/>
            <person name="Zienkiewicz A."/>
            <person name="Zienkiewicz K."/>
            <person name="Morin E."/>
            <person name="Tisserant E."/>
            <person name="Splivallo R."/>
            <person name="Hainaut M."/>
            <person name="Henrissat B."/>
            <person name="Ohm R."/>
            <person name="Kuo A."/>
            <person name="Yan J."/>
            <person name="Lipzen A."/>
            <person name="Nolan M."/>
            <person name="Labutti K."/>
            <person name="Barry K."/>
            <person name="Goldstein A."/>
            <person name="Labbe J."/>
            <person name="Schadt C."/>
            <person name="Tuskan G."/>
            <person name="Grigoriev I."/>
            <person name="Martin F."/>
            <person name="Vilgalys R."/>
            <person name="Bonito G."/>
        </authorList>
    </citation>
    <scope>NUCLEOTIDE SEQUENCE [LARGE SCALE GENOMIC DNA]</scope>
    <source>
        <strain evidence="2 3">AG-77</strain>
    </source>
</reference>
<feature type="signal peptide" evidence="1">
    <location>
        <begin position="1"/>
        <end position="22"/>
    </location>
</feature>
<gene>
    <name evidence="2" type="ORF">K457DRAFT_417854</name>
</gene>
<protein>
    <submittedName>
        <fullName evidence="2">Uncharacterized protein</fullName>
    </submittedName>
</protein>